<keyword evidence="1" id="KW-0812">Transmembrane</keyword>
<comment type="caution">
    <text evidence="3">The sequence shown here is derived from an EMBL/GenBank/DDBJ whole genome shotgun (WGS) entry which is preliminary data.</text>
</comment>
<gene>
    <name evidence="3" type="ORF">FSA03_16675</name>
    <name evidence="2" type="ORF">FSA06_16685</name>
</gene>
<reference evidence="3 5" key="2">
    <citation type="submission" date="2019-07" db="EMBL/GenBank/DDBJ databases">
        <title>Genome Sequencing of Bacteroides fragilis.</title>
        <authorList>
            <person name="Pinto K.M."/>
            <person name="Ruoff K.L."/>
            <person name="Price C.E."/>
            <person name="Valls R.A."/>
            <person name="O'Toole G.A."/>
        </authorList>
    </citation>
    <scope>NUCLEOTIDE SEQUENCE [LARGE SCALE GENOMIC DNA]</scope>
    <source>
        <strain evidence="3 5">AD135F_3B</strain>
    </source>
</reference>
<dbReference type="Proteomes" id="UP000315444">
    <property type="component" value="Unassembled WGS sequence"/>
</dbReference>
<proteinExistence type="predicted"/>
<feature type="transmembrane region" description="Helical" evidence="1">
    <location>
        <begin position="167"/>
        <end position="182"/>
    </location>
</feature>
<evidence type="ECO:0000313" key="2">
    <source>
        <dbReference type="EMBL" id="TWV40292.1"/>
    </source>
</evidence>
<reference evidence="2 4" key="1">
    <citation type="submission" date="2019-07" db="EMBL/GenBank/DDBJ databases">
        <title>Genome sequencing of Bacteroides fragilis.</title>
        <authorList>
            <person name="Galasyn E.V."/>
            <person name="Ruoff K.L."/>
            <person name="Price C.E."/>
            <person name="Valls R.A."/>
            <person name="O'Toole G.A."/>
        </authorList>
    </citation>
    <scope>NUCLEOTIDE SEQUENCE [LARGE SCALE GENOMIC DNA]</scope>
    <source>
        <strain evidence="2 4">AD135F_1B</strain>
    </source>
</reference>
<name>A0AB38PNP7_BACFG</name>
<dbReference type="Pfam" id="PF16357">
    <property type="entry name" value="PepSY_TM_like_2"/>
    <property type="match status" value="1"/>
</dbReference>
<protein>
    <submittedName>
        <fullName evidence="3">Peptidase</fullName>
    </submittedName>
</protein>
<accession>A0AB38PNP7</accession>
<evidence type="ECO:0000313" key="5">
    <source>
        <dbReference type="Proteomes" id="UP000319026"/>
    </source>
</evidence>
<dbReference type="EMBL" id="VOHV01000007">
    <property type="protein sequence ID" value="TWV40292.1"/>
    <property type="molecule type" value="Genomic_DNA"/>
</dbReference>
<organism evidence="3 5">
    <name type="scientific">Bacteroides fragilis</name>
    <dbReference type="NCBI Taxonomy" id="817"/>
    <lineage>
        <taxon>Bacteria</taxon>
        <taxon>Pseudomonadati</taxon>
        <taxon>Bacteroidota</taxon>
        <taxon>Bacteroidia</taxon>
        <taxon>Bacteroidales</taxon>
        <taxon>Bacteroidaceae</taxon>
        <taxon>Bacteroides</taxon>
    </lineage>
</organism>
<feature type="transmembrane region" description="Helical" evidence="1">
    <location>
        <begin position="20"/>
        <end position="38"/>
    </location>
</feature>
<evidence type="ECO:0000256" key="1">
    <source>
        <dbReference type="SAM" id="Phobius"/>
    </source>
</evidence>
<keyword evidence="1" id="KW-1133">Transmembrane helix</keyword>
<dbReference type="InterPro" id="IPR032307">
    <property type="entry name" value="PepSY_TM-like_2"/>
</dbReference>
<sequence length="183" mass="21139">MKLWKNKSFSYWLRVIHRDLGFLMVGVCLIYGISGMLLNHMNGKDPSFHTTEATLHWKPGMDREALTQAWNSTEGLPVLKRVLSVDEENFRLMIDGGVGIYNAGNGTLDYEVHQKRPIVYWFNRLHYNRVEGWNVMGDFFAVSLIFFALSGMWMVKGKHGLKGRSKWYLLVGILIPIVYILLN</sequence>
<dbReference type="Proteomes" id="UP000319026">
    <property type="component" value="Unassembled WGS sequence"/>
</dbReference>
<evidence type="ECO:0000313" key="4">
    <source>
        <dbReference type="Proteomes" id="UP000315444"/>
    </source>
</evidence>
<feature type="transmembrane region" description="Helical" evidence="1">
    <location>
        <begin position="135"/>
        <end position="155"/>
    </location>
</feature>
<keyword evidence="1" id="KW-0472">Membrane</keyword>
<dbReference type="PANTHER" id="PTHR40115:SF1">
    <property type="entry name" value="INNER MEMBRANE PROTEIN WITH PEPSY TM HELIX"/>
    <property type="match status" value="1"/>
</dbReference>
<dbReference type="EMBL" id="VOHT01000007">
    <property type="protein sequence ID" value="TWV47274.1"/>
    <property type="molecule type" value="Genomic_DNA"/>
</dbReference>
<dbReference type="PANTHER" id="PTHR40115">
    <property type="entry name" value="INNER MEMBRANE PROTEIN WITH PEPSY TM HELIX"/>
    <property type="match status" value="1"/>
</dbReference>
<dbReference type="AlphaFoldDB" id="A0AB38PNP7"/>
<evidence type="ECO:0000313" key="3">
    <source>
        <dbReference type="EMBL" id="TWV47274.1"/>
    </source>
</evidence>